<evidence type="ECO:0000313" key="10">
    <source>
        <dbReference type="EMBL" id="CAK7219984.1"/>
    </source>
</evidence>
<organism evidence="10 11">
    <name type="scientific">Sporothrix eucalyptigena</name>
    <dbReference type="NCBI Taxonomy" id="1812306"/>
    <lineage>
        <taxon>Eukaryota</taxon>
        <taxon>Fungi</taxon>
        <taxon>Dikarya</taxon>
        <taxon>Ascomycota</taxon>
        <taxon>Pezizomycotina</taxon>
        <taxon>Sordariomycetes</taxon>
        <taxon>Sordariomycetidae</taxon>
        <taxon>Ophiostomatales</taxon>
        <taxon>Ophiostomataceae</taxon>
        <taxon>Sporothrix</taxon>
    </lineage>
</organism>
<protein>
    <recommendedName>
        <fullName evidence="9">Major facilitator superfamily (MFS) profile domain-containing protein</fullName>
    </recommendedName>
</protein>
<keyword evidence="4 8" id="KW-0812">Transmembrane</keyword>
<dbReference type="InterPro" id="IPR020846">
    <property type="entry name" value="MFS_dom"/>
</dbReference>
<reference evidence="10 11" key="1">
    <citation type="submission" date="2024-01" db="EMBL/GenBank/DDBJ databases">
        <authorList>
            <person name="Allen C."/>
            <person name="Tagirdzhanova G."/>
        </authorList>
    </citation>
    <scope>NUCLEOTIDE SEQUENCE [LARGE SCALE GENOMIC DNA]</scope>
</reference>
<comment type="similarity">
    <text evidence="2 7">Belongs to the major facilitator superfamily. Sugar transporter (TC 2.A.1.1) family.</text>
</comment>
<feature type="transmembrane region" description="Helical" evidence="8">
    <location>
        <begin position="12"/>
        <end position="30"/>
    </location>
</feature>
<keyword evidence="3 7" id="KW-0813">Transport</keyword>
<proteinExistence type="inferred from homology"/>
<evidence type="ECO:0000259" key="9">
    <source>
        <dbReference type="PROSITE" id="PS50850"/>
    </source>
</evidence>
<evidence type="ECO:0000256" key="1">
    <source>
        <dbReference type="ARBA" id="ARBA00004141"/>
    </source>
</evidence>
<dbReference type="PROSITE" id="PS00217">
    <property type="entry name" value="SUGAR_TRANSPORT_2"/>
    <property type="match status" value="1"/>
</dbReference>
<dbReference type="Pfam" id="PF00083">
    <property type="entry name" value="Sugar_tr"/>
    <property type="match status" value="1"/>
</dbReference>
<evidence type="ECO:0000313" key="11">
    <source>
        <dbReference type="Proteomes" id="UP001642482"/>
    </source>
</evidence>
<dbReference type="PANTHER" id="PTHR48022:SF10">
    <property type="entry name" value="MAJOR FACILITATOR SUPERFAMILY (MFS) PROFILE DOMAIN-CONTAINING PROTEIN"/>
    <property type="match status" value="1"/>
</dbReference>
<dbReference type="PANTHER" id="PTHR48022">
    <property type="entry name" value="PLASTIDIC GLUCOSE TRANSPORTER 4"/>
    <property type="match status" value="1"/>
</dbReference>
<evidence type="ECO:0000256" key="5">
    <source>
        <dbReference type="ARBA" id="ARBA00022989"/>
    </source>
</evidence>
<dbReference type="Proteomes" id="UP001642482">
    <property type="component" value="Unassembled WGS sequence"/>
</dbReference>
<dbReference type="PROSITE" id="PS50850">
    <property type="entry name" value="MFS"/>
    <property type="match status" value="1"/>
</dbReference>
<feature type="transmembrane region" description="Helical" evidence="8">
    <location>
        <begin position="94"/>
        <end position="113"/>
    </location>
</feature>
<dbReference type="InterPro" id="IPR003663">
    <property type="entry name" value="Sugar/inositol_transpt"/>
</dbReference>
<accession>A0ABP0BK31</accession>
<dbReference type="InterPro" id="IPR036259">
    <property type="entry name" value="MFS_trans_sf"/>
</dbReference>
<dbReference type="NCBIfam" id="TIGR00879">
    <property type="entry name" value="SP"/>
    <property type="match status" value="1"/>
</dbReference>
<feature type="transmembrane region" description="Helical" evidence="8">
    <location>
        <begin position="338"/>
        <end position="357"/>
    </location>
</feature>
<dbReference type="InterPro" id="IPR005829">
    <property type="entry name" value="Sugar_transporter_CS"/>
</dbReference>
<name>A0ABP0BK31_9PEZI</name>
<dbReference type="InterPro" id="IPR050360">
    <property type="entry name" value="MFS_Sugar_Transporters"/>
</dbReference>
<feature type="transmembrane region" description="Helical" evidence="8">
    <location>
        <begin position="369"/>
        <end position="393"/>
    </location>
</feature>
<dbReference type="EMBL" id="CAWUHD010000033">
    <property type="protein sequence ID" value="CAK7219984.1"/>
    <property type="molecule type" value="Genomic_DNA"/>
</dbReference>
<keyword evidence="5 8" id="KW-1133">Transmembrane helix</keyword>
<evidence type="ECO:0000256" key="8">
    <source>
        <dbReference type="SAM" id="Phobius"/>
    </source>
</evidence>
<feature type="domain" description="Major facilitator superfamily (MFS) profile" evidence="9">
    <location>
        <begin position="17"/>
        <end position="462"/>
    </location>
</feature>
<comment type="subcellular location">
    <subcellularLocation>
        <location evidence="1">Membrane</location>
        <topology evidence="1">Multi-pass membrane protein</topology>
    </subcellularLocation>
</comment>
<comment type="caution">
    <text evidence="10">The sequence shown here is derived from an EMBL/GenBank/DDBJ whole genome shotgun (WGS) entry which is preliminary data.</text>
</comment>
<feature type="transmembrane region" description="Helical" evidence="8">
    <location>
        <begin position="151"/>
        <end position="172"/>
    </location>
</feature>
<feature type="transmembrane region" description="Helical" evidence="8">
    <location>
        <begin position="184"/>
        <end position="205"/>
    </location>
</feature>
<dbReference type="SUPFAM" id="SSF103473">
    <property type="entry name" value="MFS general substrate transporter"/>
    <property type="match status" value="1"/>
</dbReference>
<feature type="transmembrane region" description="Helical" evidence="8">
    <location>
        <begin position="440"/>
        <end position="458"/>
    </location>
</feature>
<evidence type="ECO:0000256" key="2">
    <source>
        <dbReference type="ARBA" id="ARBA00010992"/>
    </source>
</evidence>
<dbReference type="InterPro" id="IPR005828">
    <property type="entry name" value="MFS_sugar_transport-like"/>
</dbReference>
<keyword evidence="6 8" id="KW-0472">Membrane</keyword>
<feature type="transmembrane region" description="Helical" evidence="8">
    <location>
        <begin position="405"/>
        <end position="428"/>
    </location>
</feature>
<feature type="transmembrane region" description="Helical" evidence="8">
    <location>
        <begin position="64"/>
        <end position="87"/>
    </location>
</feature>
<evidence type="ECO:0000256" key="3">
    <source>
        <dbReference type="ARBA" id="ARBA00022448"/>
    </source>
</evidence>
<keyword evidence="11" id="KW-1185">Reference proteome</keyword>
<dbReference type="Gene3D" id="1.20.1250.20">
    <property type="entry name" value="MFS general substrate transporter like domains"/>
    <property type="match status" value="1"/>
</dbReference>
<gene>
    <name evidence="10" type="ORF">SEUCBS140593_004080</name>
</gene>
<evidence type="ECO:0000256" key="7">
    <source>
        <dbReference type="RuleBase" id="RU003346"/>
    </source>
</evidence>
<evidence type="ECO:0000256" key="4">
    <source>
        <dbReference type="ARBA" id="ARBA00022692"/>
    </source>
</evidence>
<sequence length="516" mass="56200">MLGEKISFKDEAPAIYAACFVSLLAFLQGMDSTEIAGFTAMVGFLKDFGYYDETTQAWNINTNIQLLITCMVSVGAALGSVIAGPFGTRFGQKLGLMLCALTSMTGSAIQTGATTLGGLVVGRIFVGMGIGMATNYILVYQAEVAPRQLRGVLLGTFSITYTLGGLIGTIINNATQGIDSRWCYRIPLLTQLVCPALFLSCAWMLPESPRFLVSRGRIDDAIHAHRRLHGISAEADELRVVEMQEIVALVEIQRASQKNKSYLDCFRGVDRRRTLIAIGLMTCQNFMGRDFIGSYSTYFFTVAGITDAFKVSVYSNLASLMGAIVAAPLCRYVGRRMLLLPCMAGCFVCLLIFASVGTAMPDTLVAGKVLVAFIIIYYFLFTIALVVVASTMVSESASTNLRFQAQSVAVFFAWGEAVMWTAVLPYLINPSAANLGVKFGFIYGGFGVLCFIFAFFCVPEYHNRSLEELDEMFLKHVPARKFSSFVCTGEINGRTVSEEGAVVKEALVEHDEKAVV</sequence>
<evidence type="ECO:0000256" key="6">
    <source>
        <dbReference type="ARBA" id="ARBA00023136"/>
    </source>
</evidence>
<feature type="transmembrane region" description="Helical" evidence="8">
    <location>
        <begin position="119"/>
        <end position="139"/>
    </location>
</feature>